<dbReference type="InterPro" id="IPR001283">
    <property type="entry name" value="CRISP-related"/>
</dbReference>
<evidence type="ECO:0000313" key="3">
    <source>
        <dbReference type="WBParaSite" id="SPAL_0000813600.1"/>
    </source>
</evidence>
<evidence type="ECO:0000259" key="1">
    <source>
        <dbReference type="SMART" id="SM00198"/>
    </source>
</evidence>
<dbReference type="Gene3D" id="3.40.33.10">
    <property type="entry name" value="CAP"/>
    <property type="match status" value="2"/>
</dbReference>
<dbReference type="Pfam" id="PF00188">
    <property type="entry name" value="CAP"/>
    <property type="match status" value="2"/>
</dbReference>
<organism evidence="2 3">
    <name type="scientific">Strongyloides papillosus</name>
    <name type="common">Intestinal threadworm</name>
    <dbReference type="NCBI Taxonomy" id="174720"/>
    <lineage>
        <taxon>Eukaryota</taxon>
        <taxon>Metazoa</taxon>
        <taxon>Ecdysozoa</taxon>
        <taxon>Nematoda</taxon>
        <taxon>Chromadorea</taxon>
        <taxon>Rhabditida</taxon>
        <taxon>Tylenchina</taxon>
        <taxon>Panagrolaimomorpha</taxon>
        <taxon>Strongyloidoidea</taxon>
        <taxon>Strongyloididae</taxon>
        <taxon>Strongyloides</taxon>
    </lineage>
</organism>
<feature type="domain" description="SCP" evidence="1">
    <location>
        <begin position="489"/>
        <end position="615"/>
    </location>
</feature>
<dbReference type="AlphaFoldDB" id="A0A0N5BQH1"/>
<protein>
    <submittedName>
        <fullName evidence="3">SCP domain-containing protein</fullName>
    </submittedName>
</protein>
<dbReference type="InterPro" id="IPR014044">
    <property type="entry name" value="CAP_dom"/>
</dbReference>
<accession>A0A0N5BQH1</accession>
<dbReference type="InterPro" id="IPR035940">
    <property type="entry name" value="CAP_sf"/>
</dbReference>
<dbReference type="SUPFAM" id="SSF55797">
    <property type="entry name" value="PR-1-like"/>
    <property type="match status" value="2"/>
</dbReference>
<dbReference type="WBParaSite" id="SPAL_0000813600.1">
    <property type="protein sequence ID" value="SPAL_0000813600.1"/>
    <property type="gene ID" value="SPAL_0000813600"/>
</dbReference>
<dbReference type="SMART" id="SM00198">
    <property type="entry name" value="SCP"/>
    <property type="match status" value="1"/>
</dbReference>
<dbReference type="InterPro" id="IPR055805">
    <property type="entry name" value="DUF7381"/>
</dbReference>
<reference evidence="3" key="1">
    <citation type="submission" date="2017-02" db="UniProtKB">
        <authorList>
            <consortium name="WormBaseParasite"/>
        </authorList>
    </citation>
    <scope>IDENTIFICATION</scope>
</reference>
<name>A0A0N5BQH1_STREA</name>
<proteinExistence type="predicted"/>
<keyword evidence="2" id="KW-1185">Reference proteome</keyword>
<dbReference type="Pfam" id="PF24100">
    <property type="entry name" value="DUF7381"/>
    <property type="match status" value="2"/>
</dbReference>
<dbReference type="PANTHER" id="PTHR10334">
    <property type="entry name" value="CYSTEINE-RICH SECRETORY PROTEIN-RELATED"/>
    <property type="match status" value="1"/>
</dbReference>
<sequence>MAYDLAITYTVLLIRNREFFQYRGNLYSTKNDMTEDIILDHSDIKTDKLLLLNIGKFTKNTEAVDPYQYIYEDPFPIFAKKKISAVIVHEHYRDGIITYTCLNKAFASFKKAHSYASRMTVKFFFHPNKKYKIKLPDYMNLPKMVKRFSVSGRTWHSVWDNCYYYKCFAANDFMQLKSRFLNEINKYRYFHGVPNVTISKYSTTLAEKYLRIILNTEPRFIDRKLLHNFVSTPFYLAPLIMKRWYDENKKYNYETKATITGTEHFTSMIWRNVKKVGFAVEERDDIVHFVCVFYPLPNIHLLFKTNVLKRQIVHIAYDLAITYTVLLMGHREFYSYRGSFYTTKNAMMKDIILDHSDIKTDKLLLLNVGKYNRNNEPLDPSQYIYENPFPVFAKKKISAVIVHEYYRNGVITYVCLNKEFGNFKNAKSYALRMTVKFFFHPNKKHKINLPDYMNLPKMVKRFGFSNRIWHDIWDKCYYYKCFSVNDFMQLKLRFLDEINKYRYFHGVPRVTICKYSTILAEKYLRIILNTEPKFLDRSLLRYYVGLPFYLAPLAMKRWYDENKKYNYETRSAITGTEHFTSMIWKTVKKVGFAVEERDEILHLVTVFYPQPNIPLLFKTNVLKRQIAYIG</sequence>
<evidence type="ECO:0000313" key="2">
    <source>
        <dbReference type="Proteomes" id="UP000046392"/>
    </source>
</evidence>
<dbReference type="Proteomes" id="UP000046392">
    <property type="component" value="Unplaced"/>
</dbReference>